<dbReference type="EMBL" id="CABPSH010000001">
    <property type="protein sequence ID" value="VVD70640.1"/>
    <property type="molecule type" value="Genomic_DNA"/>
</dbReference>
<dbReference type="SUPFAM" id="SSF53659">
    <property type="entry name" value="Isocitrate/Isopropylmalate dehydrogenase-like"/>
    <property type="match status" value="1"/>
</dbReference>
<protein>
    <submittedName>
        <fullName evidence="2">Succinylglutamate desuccinylase</fullName>
    </submittedName>
</protein>
<dbReference type="Pfam" id="PF00180">
    <property type="entry name" value="Iso_dh"/>
    <property type="match status" value="1"/>
</dbReference>
<evidence type="ECO:0000259" key="1">
    <source>
        <dbReference type="Pfam" id="PF00180"/>
    </source>
</evidence>
<organism evidence="2 3">
    <name type="scientific">Pandoraea eparura</name>
    <dbReference type="NCBI Taxonomy" id="2508291"/>
    <lineage>
        <taxon>Bacteria</taxon>
        <taxon>Pseudomonadati</taxon>
        <taxon>Pseudomonadota</taxon>
        <taxon>Betaproteobacteria</taxon>
        <taxon>Burkholderiales</taxon>
        <taxon>Burkholderiaceae</taxon>
        <taxon>Pandoraea</taxon>
    </lineage>
</organism>
<feature type="domain" description="Isopropylmalate dehydrogenase-like" evidence="1">
    <location>
        <begin position="2"/>
        <end position="34"/>
    </location>
</feature>
<dbReference type="Gene3D" id="3.40.718.10">
    <property type="entry name" value="Isopropylmalate Dehydrogenase"/>
    <property type="match status" value="1"/>
</dbReference>
<gene>
    <name evidence="2" type="ORF">PEP31012_00583</name>
</gene>
<dbReference type="InterPro" id="IPR024084">
    <property type="entry name" value="IsoPropMal-DH-like_dom"/>
</dbReference>
<reference evidence="2 3" key="1">
    <citation type="submission" date="2019-08" db="EMBL/GenBank/DDBJ databases">
        <authorList>
            <person name="Peeters C."/>
        </authorList>
    </citation>
    <scope>NUCLEOTIDE SEQUENCE [LARGE SCALE GENOMIC DNA]</scope>
    <source>
        <strain evidence="2 3">LMG 31012</strain>
    </source>
</reference>
<dbReference type="SUPFAM" id="SSF53187">
    <property type="entry name" value="Zn-dependent exopeptidases"/>
    <property type="match status" value="1"/>
</dbReference>
<name>A0A5E4S4Y5_9BURK</name>
<dbReference type="Proteomes" id="UP000400981">
    <property type="component" value="Unassembled WGS sequence"/>
</dbReference>
<sequence>MYGSAPDTFGKNIANPIGMIWSDAMMLDFLLDLHSMHERAAPLSVCGPLDKGIALARKLAVPDWIISDERHPRGRRTRDYAGFSDPDSSKNALLIECAQHWEAAALAVAQDVAARLLVLHRIVEPMDLPDGWQLRPGATVVRLRYLLT</sequence>
<evidence type="ECO:0000313" key="3">
    <source>
        <dbReference type="Proteomes" id="UP000400981"/>
    </source>
</evidence>
<evidence type="ECO:0000313" key="2">
    <source>
        <dbReference type="EMBL" id="VVD70640.1"/>
    </source>
</evidence>
<dbReference type="AlphaFoldDB" id="A0A5E4S4Y5"/>
<keyword evidence="3" id="KW-1185">Reference proteome</keyword>
<proteinExistence type="predicted"/>
<accession>A0A5E4S4Y5</accession>